<evidence type="ECO:0000256" key="8">
    <source>
        <dbReference type="ARBA" id="ARBA00023136"/>
    </source>
</evidence>
<evidence type="ECO:0000256" key="9">
    <source>
        <dbReference type="SAM" id="Phobius"/>
    </source>
</evidence>
<keyword evidence="6 9" id="KW-0812">Transmembrane</keyword>
<dbReference type="PANTHER" id="PTHR11048:SF28">
    <property type="entry name" value="4-HYDROXYBENZOATE POLYPRENYLTRANSFERASE, MITOCHONDRIAL"/>
    <property type="match status" value="1"/>
</dbReference>
<comment type="cofactor">
    <cofactor evidence="1">
        <name>Mg(2+)</name>
        <dbReference type="ChEBI" id="CHEBI:18420"/>
    </cofactor>
</comment>
<dbReference type="Pfam" id="PF01040">
    <property type="entry name" value="UbiA"/>
    <property type="match status" value="1"/>
</dbReference>
<organism evidence="10 11">
    <name type="scientific">Akanthomyces lecanii RCEF 1005</name>
    <dbReference type="NCBI Taxonomy" id="1081108"/>
    <lineage>
        <taxon>Eukaryota</taxon>
        <taxon>Fungi</taxon>
        <taxon>Dikarya</taxon>
        <taxon>Ascomycota</taxon>
        <taxon>Pezizomycotina</taxon>
        <taxon>Sordariomycetes</taxon>
        <taxon>Hypocreomycetidae</taxon>
        <taxon>Hypocreales</taxon>
        <taxon>Cordycipitaceae</taxon>
        <taxon>Akanthomyces</taxon>
        <taxon>Cordyceps confragosa</taxon>
    </lineage>
</organism>
<evidence type="ECO:0000313" key="10">
    <source>
        <dbReference type="EMBL" id="OAA75854.1"/>
    </source>
</evidence>
<dbReference type="Gene3D" id="1.20.120.1780">
    <property type="entry name" value="UbiA prenyltransferase"/>
    <property type="match status" value="1"/>
</dbReference>
<comment type="pathway">
    <text evidence="3">Secondary metabolite biosynthesis; terpenoid biosynthesis.</text>
</comment>
<dbReference type="FunFam" id="1.20.120.1780:FF:000001">
    <property type="entry name" value="4-hydroxybenzoate octaprenyltransferase"/>
    <property type="match status" value="1"/>
</dbReference>
<dbReference type="CDD" id="cd13959">
    <property type="entry name" value="PT_UbiA_COQ2"/>
    <property type="match status" value="1"/>
</dbReference>
<keyword evidence="7 9" id="KW-1133">Transmembrane helix</keyword>
<comment type="similarity">
    <text evidence="4">Belongs to the UbiA prenyltransferase family.</text>
</comment>
<dbReference type="OrthoDB" id="18170at2759"/>
<dbReference type="InterPro" id="IPR039653">
    <property type="entry name" value="Prenyltransferase"/>
</dbReference>
<evidence type="ECO:0000256" key="7">
    <source>
        <dbReference type="ARBA" id="ARBA00022989"/>
    </source>
</evidence>
<feature type="transmembrane region" description="Helical" evidence="9">
    <location>
        <begin position="132"/>
        <end position="151"/>
    </location>
</feature>
<keyword evidence="8 9" id="KW-0472">Membrane</keyword>
<keyword evidence="11" id="KW-1185">Reference proteome</keyword>
<evidence type="ECO:0000256" key="2">
    <source>
        <dbReference type="ARBA" id="ARBA00004141"/>
    </source>
</evidence>
<evidence type="ECO:0000256" key="1">
    <source>
        <dbReference type="ARBA" id="ARBA00001946"/>
    </source>
</evidence>
<protein>
    <submittedName>
        <fullName evidence="10">Prenyltransferase, UbiA family protein</fullName>
    </submittedName>
</protein>
<sequence>MSQTKTLRTAVTATSTGYESRLAQQFGGHFANSWMDYLPAFWTPYIQLARLHRPHGLIVVTLSHLFGVFHAAFLLHSPLPKTLGVSATIIVGALFVNGGAHAWNDLIDAPIDAQVERTKTRPIPRGAISKRAALIFAAAQAFLAAVCLLALPSRTRVVCAPNIVAILYYPFAKRQMFAPQLVLGVCMGLCGLVGSSAMGLESPWSNTPTQCLATATMFWVVLFDTVYAHMDLADDIKLGVNSLAVCVQGYAKLVLAILAIGTSTLLYSVGVYSGMGTAFNGITVACYSLCVGVIVALLDLEDRTSCVNK</sequence>
<reference evidence="10 11" key="1">
    <citation type="journal article" date="2016" name="Genome Biol. Evol.">
        <title>Divergent and convergent evolution of fungal pathogenicity.</title>
        <authorList>
            <person name="Shang Y."/>
            <person name="Xiao G."/>
            <person name="Zheng P."/>
            <person name="Cen K."/>
            <person name="Zhan S."/>
            <person name="Wang C."/>
        </authorList>
    </citation>
    <scope>NUCLEOTIDE SEQUENCE [LARGE SCALE GENOMIC DNA]</scope>
    <source>
        <strain evidence="10 11">RCEF 1005</strain>
    </source>
</reference>
<feature type="transmembrane region" description="Helical" evidence="9">
    <location>
        <begin position="278"/>
        <end position="300"/>
    </location>
</feature>
<dbReference type="InterPro" id="IPR044878">
    <property type="entry name" value="UbiA_sf"/>
</dbReference>
<dbReference type="InterPro" id="IPR030470">
    <property type="entry name" value="UbiA_prenylTrfase_CS"/>
</dbReference>
<evidence type="ECO:0000256" key="6">
    <source>
        <dbReference type="ARBA" id="ARBA00022692"/>
    </source>
</evidence>
<dbReference type="STRING" id="1081108.A0A168G0F0"/>
<dbReference type="GO" id="GO:0005743">
    <property type="term" value="C:mitochondrial inner membrane"/>
    <property type="evidence" value="ECO:0007669"/>
    <property type="project" value="TreeGrafter"/>
</dbReference>
<evidence type="ECO:0000256" key="5">
    <source>
        <dbReference type="ARBA" id="ARBA00022679"/>
    </source>
</evidence>
<dbReference type="EMBL" id="AZHF01000004">
    <property type="protein sequence ID" value="OAA75854.1"/>
    <property type="molecule type" value="Genomic_DNA"/>
</dbReference>
<dbReference type="UniPathway" id="UPA00213"/>
<evidence type="ECO:0000256" key="3">
    <source>
        <dbReference type="ARBA" id="ARBA00004721"/>
    </source>
</evidence>
<name>A0A168G0F0_CORDF</name>
<dbReference type="Proteomes" id="UP000076881">
    <property type="component" value="Unassembled WGS sequence"/>
</dbReference>
<evidence type="ECO:0000256" key="4">
    <source>
        <dbReference type="ARBA" id="ARBA00005985"/>
    </source>
</evidence>
<proteinExistence type="inferred from homology"/>
<dbReference type="PROSITE" id="PS00943">
    <property type="entry name" value="UBIA"/>
    <property type="match status" value="1"/>
</dbReference>
<feature type="transmembrane region" description="Helical" evidence="9">
    <location>
        <begin position="212"/>
        <end position="230"/>
    </location>
</feature>
<dbReference type="AlphaFoldDB" id="A0A168G0F0"/>
<feature type="transmembrane region" description="Helical" evidence="9">
    <location>
        <begin position="250"/>
        <end position="272"/>
    </location>
</feature>
<dbReference type="PANTHER" id="PTHR11048">
    <property type="entry name" value="PRENYLTRANSFERASES"/>
    <property type="match status" value="1"/>
</dbReference>
<dbReference type="Gene3D" id="1.10.357.140">
    <property type="entry name" value="UbiA prenyltransferase"/>
    <property type="match status" value="1"/>
</dbReference>
<keyword evidence="5 10" id="KW-0808">Transferase</keyword>
<feature type="transmembrane region" description="Helical" evidence="9">
    <location>
        <begin position="56"/>
        <end position="75"/>
    </location>
</feature>
<dbReference type="InterPro" id="IPR000537">
    <property type="entry name" value="UbiA_prenyltransferase"/>
</dbReference>
<evidence type="ECO:0000313" key="11">
    <source>
        <dbReference type="Proteomes" id="UP000076881"/>
    </source>
</evidence>
<comment type="subcellular location">
    <subcellularLocation>
        <location evidence="2">Membrane</location>
        <topology evidence="2">Multi-pass membrane protein</topology>
    </subcellularLocation>
</comment>
<dbReference type="GO" id="GO:0008412">
    <property type="term" value="F:4-hydroxybenzoate polyprenyltransferase activity"/>
    <property type="evidence" value="ECO:0007669"/>
    <property type="project" value="TreeGrafter"/>
</dbReference>
<accession>A0A168G0F0</accession>
<feature type="transmembrane region" description="Helical" evidence="9">
    <location>
        <begin position="181"/>
        <end position="200"/>
    </location>
</feature>
<comment type="caution">
    <text evidence="10">The sequence shown here is derived from an EMBL/GenBank/DDBJ whole genome shotgun (WGS) entry which is preliminary data.</text>
</comment>
<dbReference type="GO" id="GO:0016114">
    <property type="term" value="P:terpenoid biosynthetic process"/>
    <property type="evidence" value="ECO:0007669"/>
    <property type="project" value="UniProtKB-UniPathway"/>
</dbReference>
<gene>
    <name evidence="10" type="ORF">LEL_05538</name>
</gene>
<dbReference type="GO" id="GO:0006744">
    <property type="term" value="P:ubiquinone biosynthetic process"/>
    <property type="evidence" value="ECO:0007669"/>
    <property type="project" value="TreeGrafter"/>
</dbReference>